<dbReference type="CDD" id="cd06588">
    <property type="entry name" value="PhnB_like"/>
    <property type="match status" value="1"/>
</dbReference>
<sequence length="142" mass="15683">MILRLNPYLFMDGQAKEAIAFYEKTLDAKLLGVQTFGEMPANPEFPIPEAAKDRVAHSMLKIGETDLMISDTFPGQPLKQGEQVTVCITTNDSRKSKSVFDALQDGGTVNMPFQETFWTPGYGVVTDKFGVTFHITTETAAK</sequence>
<dbReference type="AlphaFoldDB" id="A0A5R9FY47"/>
<dbReference type="Proteomes" id="UP000309676">
    <property type="component" value="Unassembled WGS sequence"/>
</dbReference>
<dbReference type="PANTHER" id="PTHR33990">
    <property type="entry name" value="PROTEIN YJDN-RELATED"/>
    <property type="match status" value="1"/>
</dbReference>
<proteinExistence type="predicted"/>
<feature type="domain" description="Glyoxalase/fosfomycin resistance/dioxygenase" evidence="1">
    <location>
        <begin position="4"/>
        <end position="134"/>
    </location>
</feature>
<evidence type="ECO:0000313" key="3">
    <source>
        <dbReference type="Proteomes" id="UP000309676"/>
    </source>
</evidence>
<dbReference type="Pfam" id="PF00903">
    <property type="entry name" value="Glyoxalase"/>
    <property type="match status" value="1"/>
</dbReference>
<organism evidence="2 3">
    <name type="scientific">Paenibacillus antri</name>
    <dbReference type="NCBI Taxonomy" id="2582848"/>
    <lineage>
        <taxon>Bacteria</taxon>
        <taxon>Bacillati</taxon>
        <taxon>Bacillota</taxon>
        <taxon>Bacilli</taxon>
        <taxon>Bacillales</taxon>
        <taxon>Paenibacillaceae</taxon>
        <taxon>Paenibacillus</taxon>
    </lineage>
</organism>
<comment type="caution">
    <text evidence="2">The sequence shown here is derived from an EMBL/GenBank/DDBJ whole genome shotgun (WGS) entry which is preliminary data.</text>
</comment>
<dbReference type="InterPro" id="IPR029068">
    <property type="entry name" value="Glyas_Bleomycin-R_OHBP_Dase"/>
</dbReference>
<dbReference type="RefSeq" id="WP_138198203.1">
    <property type="nucleotide sequence ID" value="NZ_VCIW01000037.1"/>
</dbReference>
<protein>
    <submittedName>
        <fullName evidence="2">VOC family protein</fullName>
    </submittedName>
</protein>
<evidence type="ECO:0000313" key="2">
    <source>
        <dbReference type="EMBL" id="TLS48411.1"/>
    </source>
</evidence>
<dbReference type="EMBL" id="VCIW01000037">
    <property type="protein sequence ID" value="TLS48411.1"/>
    <property type="molecule type" value="Genomic_DNA"/>
</dbReference>
<dbReference type="InterPro" id="IPR028973">
    <property type="entry name" value="PhnB-like"/>
</dbReference>
<dbReference type="PANTHER" id="PTHR33990:SF1">
    <property type="entry name" value="PROTEIN YJDN"/>
    <property type="match status" value="1"/>
</dbReference>
<dbReference type="OrthoDB" id="9795306at2"/>
<dbReference type="SUPFAM" id="SSF54593">
    <property type="entry name" value="Glyoxalase/Bleomycin resistance protein/Dihydroxybiphenyl dioxygenase"/>
    <property type="match status" value="1"/>
</dbReference>
<name>A0A5R9FY47_9BACL</name>
<reference evidence="2 3" key="1">
    <citation type="submission" date="2019-05" db="EMBL/GenBank/DDBJ databases">
        <authorList>
            <person name="Narsing Rao M.P."/>
            <person name="Li W.J."/>
        </authorList>
    </citation>
    <scope>NUCLEOTIDE SEQUENCE [LARGE SCALE GENOMIC DNA]</scope>
    <source>
        <strain evidence="2 3">SYSU_K30003</strain>
    </source>
</reference>
<accession>A0A5R9FY47</accession>
<dbReference type="Gene3D" id="3.10.180.10">
    <property type="entry name" value="2,3-Dihydroxybiphenyl 1,2-Dioxygenase, domain 1"/>
    <property type="match status" value="1"/>
</dbReference>
<dbReference type="InterPro" id="IPR004360">
    <property type="entry name" value="Glyas_Fos-R_dOase_dom"/>
</dbReference>
<evidence type="ECO:0000259" key="1">
    <source>
        <dbReference type="Pfam" id="PF00903"/>
    </source>
</evidence>
<keyword evidence="3" id="KW-1185">Reference proteome</keyword>
<gene>
    <name evidence="2" type="ORF">FE782_30860</name>
</gene>